<evidence type="ECO:0000313" key="2">
    <source>
        <dbReference type="Proteomes" id="UP001595075"/>
    </source>
</evidence>
<accession>A0ABR4D074</accession>
<reference evidence="1 2" key="1">
    <citation type="journal article" date="2024" name="Commun. Biol.">
        <title>Comparative genomic analysis of thermophilic fungi reveals convergent evolutionary adaptations and gene losses.</title>
        <authorList>
            <person name="Steindorff A.S."/>
            <person name="Aguilar-Pontes M.V."/>
            <person name="Robinson A.J."/>
            <person name="Andreopoulos B."/>
            <person name="LaButti K."/>
            <person name="Kuo A."/>
            <person name="Mondo S."/>
            <person name="Riley R."/>
            <person name="Otillar R."/>
            <person name="Haridas S."/>
            <person name="Lipzen A."/>
            <person name="Grimwood J."/>
            <person name="Schmutz J."/>
            <person name="Clum A."/>
            <person name="Reid I.D."/>
            <person name="Moisan M.C."/>
            <person name="Butler G."/>
            <person name="Nguyen T.T.M."/>
            <person name="Dewar K."/>
            <person name="Conant G."/>
            <person name="Drula E."/>
            <person name="Henrissat B."/>
            <person name="Hansel C."/>
            <person name="Singer S."/>
            <person name="Hutchinson M.I."/>
            <person name="de Vries R.P."/>
            <person name="Natvig D.O."/>
            <person name="Powell A.J."/>
            <person name="Tsang A."/>
            <person name="Grigoriev I.V."/>
        </authorList>
    </citation>
    <scope>NUCLEOTIDE SEQUENCE [LARGE SCALE GENOMIC DNA]</scope>
    <source>
        <strain evidence="1 2">CBS 494.80</strain>
    </source>
</reference>
<dbReference type="Proteomes" id="UP001595075">
    <property type="component" value="Unassembled WGS sequence"/>
</dbReference>
<proteinExistence type="predicted"/>
<evidence type="ECO:0000313" key="1">
    <source>
        <dbReference type="EMBL" id="KAL2074734.1"/>
    </source>
</evidence>
<gene>
    <name evidence="1" type="ORF">VTL71DRAFT_8513</name>
</gene>
<keyword evidence="2" id="KW-1185">Reference proteome</keyword>
<dbReference type="EMBL" id="JAZHXI010000002">
    <property type="protein sequence ID" value="KAL2074734.1"/>
    <property type="molecule type" value="Genomic_DNA"/>
</dbReference>
<sequence length="117" mass="13423">MFVFFLCGSKGQVVPRYRNDKQRTSLQLRFIEYSSQNSSRGKFTSYFGSLQEPHFPVLAGRQRPEMCPFPDKSLLDELRSRLKTTQGFKHGAEKSPMFSALRSLSGRLLKSSKLHGF</sequence>
<feature type="non-terminal residue" evidence="1">
    <location>
        <position position="117"/>
    </location>
</feature>
<name>A0ABR4D074_9HELO</name>
<protein>
    <submittedName>
        <fullName evidence="1">Uncharacterized protein</fullName>
    </submittedName>
</protein>
<comment type="caution">
    <text evidence="1">The sequence shown here is derived from an EMBL/GenBank/DDBJ whole genome shotgun (WGS) entry which is preliminary data.</text>
</comment>
<organism evidence="1 2">
    <name type="scientific">Oculimacula yallundae</name>
    <dbReference type="NCBI Taxonomy" id="86028"/>
    <lineage>
        <taxon>Eukaryota</taxon>
        <taxon>Fungi</taxon>
        <taxon>Dikarya</taxon>
        <taxon>Ascomycota</taxon>
        <taxon>Pezizomycotina</taxon>
        <taxon>Leotiomycetes</taxon>
        <taxon>Helotiales</taxon>
        <taxon>Ploettnerulaceae</taxon>
        <taxon>Oculimacula</taxon>
    </lineage>
</organism>